<feature type="compositionally biased region" description="Basic and acidic residues" evidence="1">
    <location>
        <begin position="378"/>
        <end position="390"/>
    </location>
</feature>
<keyword evidence="2" id="KW-0812">Transmembrane</keyword>
<sequence>MALMSHFAVSMLLVIHMLPILYFSNITSLFMTIGVSILLQLLTELPWLVSRKIRLWGSTTSLSITVVIVAAMTGLGMEIILKKDNFWSNYVFTALNIRLSWIWGSIAFFFTRGSSIEYFLKNLIAIDVSENATNEISYKLKEYEEKFEAMELKTRQLEYSVLKLKESQNVYIKQSKSKKKEQESNKPENIFVRSFPFNMHGSTSGMRRRQVSGSTSPNNDHYAYPSQNQQVSPKLSPTKIGHGLETILEQREYIDGQQRVGSTVPNKIIDTKSPLSSAFDKKYSNNLPSFVETSSPIFQPTPKTPSKSNLNSSFTEPPIREKKVSGFFSLHGFPFSSSITDLLTRQLVQNESRDQMIPTSGAESNIPPRAMSLPVNESSKRNEIETDSDSREELNLSRAIKHLLDDPSLSKLKVSAKCIRMLILMEISNYFQPYLTPEVLSTCNKILQYLLWQTYLNRSEVWRLLIRSSFFPLKLFKALAFDFPISVLKFQMEVTCYIPILLYRKLMPQGGIRKFSLIDKYSKSNSKPVSFHAK</sequence>
<feature type="region of interest" description="Disordered" evidence="1">
    <location>
        <begin position="195"/>
        <end position="238"/>
    </location>
</feature>
<evidence type="ECO:0000313" key="4">
    <source>
        <dbReference type="Proteomes" id="UP000837801"/>
    </source>
</evidence>
<protein>
    <submittedName>
        <fullName evidence="3">Uncharacterized protein</fullName>
    </submittedName>
</protein>
<gene>
    <name evidence="3" type="ORF">CLIB1423_41S00298</name>
</gene>
<proteinExistence type="predicted"/>
<evidence type="ECO:0000256" key="1">
    <source>
        <dbReference type="SAM" id="MobiDB-lite"/>
    </source>
</evidence>
<evidence type="ECO:0000256" key="2">
    <source>
        <dbReference type="SAM" id="Phobius"/>
    </source>
</evidence>
<feature type="transmembrane region" description="Helical" evidence="2">
    <location>
        <begin position="61"/>
        <end position="81"/>
    </location>
</feature>
<name>A0A9P0QXA8_9ASCO</name>
<organism evidence="3 4">
    <name type="scientific">[Candida] railenensis</name>
    <dbReference type="NCBI Taxonomy" id="45579"/>
    <lineage>
        <taxon>Eukaryota</taxon>
        <taxon>Fungi</taxon>
        <taxon>Dikarya</taxon>
        <taxon>Ascomycota</taxon>
        <taxon>Saccharomycotina</taxon>
        <taxon>Pichiomycetes</taxon>
        <taxon>Debaryomycetaceae</taxon>
        <taxon>Kurtzmaniella</taxon>
    </lineage>
</organism>
<feature type="region of interest" description="Disordered" evidence="1">
    <location>
        <begin position="357"/>
        <end position="390"/>
    </location>
</feature>
<keyword evidence="4" id="KW-1185">Reference proteome</keyword>
<dbReference type="Proteomes" id="UP000837801">
    <property type="component" value="Unassembled WGS sequence"/>
</dbReference>
<dbReference type="EMBL" id="CAKXYY010000041">
    <property type="protein sequence ID" value="CAH2355978.1"/>
    <property type="molecule type" value="Genomic_DNA"/>
</dbReference>
<reference evidence="3" key="1">
    <citation type="submission" date="2022-03" db="EMBL/GenBank/DDBJ databases">
        <authorList>
            <person name="Legras J.-L."/>
            <person name="Devillers H."/>
            <person name="Grondin C."/>
        </authorList>
    </citation>
    <scope>NUCLEOTIDE SEQUENCE</scope>
    <source>
        <strain evidence="3">CLIB 1423</strain>
    </source>
</reference>
<feature type="transmembrane region" description="Helical" evidence="2">
    <location>
        <begin position="29"/>
        <end position="49"/>
    </location>
</feature>
<dbReference type="AlphaFoldDB" id="A0A9P0QXA8"/>
<comment type="caution">
    <text evidence="3">The sequence shown here is derived from an EMBL/GenBank/DDBJ whole genome shotgun (WGS) entry which is preliminary data.</text>
</comment>
<feature type="compositionally biased region" description="Polar residues" evidence="1">
    <location>
        <begin position="304"/>
        <end position="314"/>
    </location>
</feature>
<evidence type="ECO:0000313" key="3">
    <source>
        <dbReference type="EMBL" id="CAH2355978.1"/>
    </source>
</evidence>
<feature type="region of interest" description="Disordered" evidence="1">
    <location>
        <begin position="294"/>
        <end position="314"/>
    </location>
</feature>
<feature type="transmembrane region" description="Helical" evidence="2">
    <location>
        <begin position="87"/>
        <end position="111"/>
    </location>
</feature>
<keyword evidence="2" id="KW-0472">Membrane</keyword>
<keyword evidence="2" id="KW-1133">Transmembrane helix</keyword>
<feature type="compositionally biased region" description="Polar residues" evidence="1">
    <location>
        <begin position="200"/>
        <end position="235"/>
    </location>
</feature>
<accession>A0A9P0QXA8</accession>